<accession>A0A0F3GKA3</accession>
<keyword evidence="3" id="KW-1185">Reference proteome</keyword>
<feature type="compositionally biased region" description="Polar residues" evidence="1">
    <location>
        <begin position="1"/>
        <end position="14"/>
    </location>
</feature>
<reference evidence="2 3" key="1">
    <citation type="submission" date="2015-02" db="EMBL/GenBank/DDBJ databases">
        <title>Single-cell genomics of uncultivated deep-branching MTB reveals a conserved set of magnetosome genes.</title>
        <authorList>
            <person name="Kolinko S."/>
            <person name="Richter M."/>
            <person name="Glockner F.O."/>
            <person name="Brachmann A."/>
            <person name="Schuler D."/>
        </authorList>
    </citation>
    <scope>NUCLEOTIDE SEQUENCE [LARGE SCALE GENOMIC DNA]</scope>
    <source>
        <strain evidence="2">TM-1</strain>
    </source>
</reference>
<evidence type="ECO:0000256" key="1">
    <source>
        <dbReference type="SAM" id="MobiDB-lite"/>
    </source>
</evidence>
<organism evidence="2 3">
    <name type="scientific">Candidatus Magnetobacterium bavaricum</name>
    <dbReference type="NCBI Taxonomy" id="29290"/>
    <lineage>
        <taxon>Bacteria</taxon>
        <taxon>Pseudomonadati</taxon>
        <taxon>Nitrospirota</taxon>
        <taxon>Thermodesulfovibrionia</taxon>
        <taxon>Thermodesulfovibrionales</taxon>
        <taxon>Candidatus Magnetobacteriaceae</taxon>
        <taxon>Candidatus Magnetobacterium</taxon>
    </lineage>
</organism>
<feature type="compositionally biased region" description="Polar residues" evidence="1">
    <location>
        <begin position="37"/>
        <end position="50"/>
    </location>
</feature>
<feature type="region of interest" description="Disordered" evidence="1">
    <location>
        <begin position="1"/>
        <end position="50"/>
    </location>
</feature>
<gene>
    <name evidence="2" type="ORF">MBAV_005549</name>
</gene>
<dbReference type="EMBL" id="LACI01002379">
    <property type="protein sequence ID" value="KJU82257.1"/>
    <property type="molecule type" value="Genomic_DNA"/>
</dbReference>
<name>A0A0F3GKA3_9BACT</name>
<evidence type="ECO:0000313" key="2">
    <source>
        <dbReference type="EMBL" id="KJU82257.1"/>
    </source>
</evidence>
<proteinExistence type="predicted"/>
<evidence type="ECO:0000313" key="3">
    <source>
        <dbReference type="Proteomes" id="UP000033423"/>
    </source>
</evidence>
<dbReference type="Proteomes" id="UP000033423">
    <property type="component" value="Unassembled WGS sequence"/>
</dbReference>
<sequence length="50" mass="5185">MSQMTAGSLSTKQTLAAPLLSASKPTAPLPAYRSRKSASMTPSRSMSKTA</sequence>
<dbReference type="AlphaFoldDB" id="A0A0F3GKA3"/>
<comment type="caution">
    <text evidence="2">The sequence shown here is derived from an EMBL/GenBank/DDBJ whole genome shotgun (WGS) entry which is preliminary data.</text>
</comment>
<protein>
    <submittedName>
        <fullName evidence="2">Uncharacterized protein</fullName>
    </submittedName>
</protein>